<dbReference type="InterPro" id="IPR011008">
    <property type="entry name" value="Dimeric_a/b-barrel"/>
</dbReference>
<dbReference type="InterPro" id="IPR000485">
    <property type="entry name" value="AsnC-type_HTH_dom"/>
</dbReference>
<evidence type="ECO:0000313" key="6">
    <source>
        <dbReference type="EMBL" id="RVU28594.1"/>
    </source>
</evidence>
<dbReference type="Proteomes" id="UP000283128">
    <property type="component" value="Unassembled WGS sequence"/>
</dbReference>
<keyword evidence="7" id="KW-1185">Reference proteome</keyword>
<dbReference type="GO" id="GO:0043565">
    <property type="term" value="F:sequence-specific DNA binding"/>
    <property type="evidence" value="ECO:0007669"/>
    <property type="project" value="InterPro"/>
</dbReference>
<dbReference type="Pfam" id="PF01037">
    <property type="entry name" value="AsnC_trans_reg"/>
    <property type="match status" value="1"/>
</dbReference>
<evidence type="ECO:0000256" key="2">
    <source>
        <dbReference type="ARBA" id="ARBA00023125"/>
    </source>
</evidence>
<dbReference type="PROSITE" id="PS50956">
    <property type="entry name" value="HTH_ASNC_2"/>
    <property type="match status" value="1"/>
</dbReference>
<dbReference type="GO" id="GO:0005829">
    <property type="term" value="C:cytosol"/>
    <property type="evidence" value="ECO:0007669"/>
    <property type="project" value="TreeGrafter"/>
</dbReference>
<dbReference type="PRINTS" id="PR00033">
    <property type="entry name" value="HTHASNC"/>
</dbReference>
<dbReference type="GO" id="GO:0043200">
    <property type="term" value="P:response to amino acid"/>
    <property type="evidence" value="ECO:0007669"/>
    <property type="project" value="TreeGrafter"/>
</dbReference>
<gene>
    <name evidence="6" type="ORF">EOT10_01555</name>
</gene>
<keyword evidence="1" id="KW-0805">Transcription regulation</keyword>
<protein>
    <submittedName>
        <fullName evidence="6">Lrp/AsnC family transcriptional regulator</fullName>
    </submittedName>
</protein>
<dbReference type="EMBL" id="RZYA01000001">
    <property type="protein sequence ID" value="RVU28594.1"/>
    <property type="molecule type" value="Genomic_DNA"/>
</dbReference>
<accession>A0A3S2Z3N8</accession>
<evidence type="ECO:0000256" key="3">
    <source>
        <dbReference type="ARBA" id="ARBA00023163"/>
    </source>
</evidence>
<dbReference type="SUPFAM" id="SSF46785">
    <property type="entry name" value="Winged helix' DNA-binding domain"/>
    <property type="match status" value="1"/>
</dbReference>
<comment type="caution">
    <text evidence="6">The sequence shown here is derived from an EMBL/GenBank/DDBJ whole genome shotgun (WGS) entry which is preliminary data.</text>
</comment>
<dbReference type="SUPFAM" id="SSF54909">
    <property type="entry name" value="Dimeric alpha+beta barrel"/>
    <property type="match status" value="1"/>
</dbReference>
<evidence type="ECO:0000256" key="1">
    <source>
        <dbReference type="ARBA" id="ARBA00023015"/>
    </source>
</evidence>
<feature type="domain" description="HTH asnC-type" evidence="5">
    <location>
        <begin position="255"/>
        <end position="315"/>
    </location>
</feature>
<evidence type="ECO:0000313" key="7">
    <source>
        <dbReference type="Proteomes" id="UP000283128"/>
    </source>
</evidence>
<dbReference type="InterPro" id="IPR036388">
    <property type="entry name" value="WH-like_DNA-bd_sf"/>
</dbReference>
<proteinExistence type="predicted"/>
<name>A0A3S2Z3N8_9ACTN</name>
<reference evidence="6 7" key="1">
    <citation type="submission" date="2019-01" db="EMBL/GenBank/DDBJ databases">
        <title>Genome sequences of Streptomyces and Rhizobium isolates collected from root and soil.</title>
        <authorList>
            <person name="Chhettri S."/>
            <person name="Sevigny J.L."/>
            <person name="Sen A."/>
            <person name="Ennis N."/>
            <person name="Tisa L."/>
        </authorList>
    </citation>
    <scope>NUCLEOTIDE SEQUENCE [LARGE SCALE GENOMIC DNA]</scope>
    <source>
        <strain evidence="6 7">San01</strain>
    </source>
</reference>
<dbReference type="InterPro" id="IPR036390">
    <property type="entry name" value="WH_DNA-bd_sf"/>
</dbReference>
<dbReference type="InterPro" id="IPR019888">
    <property type="entry name" value="Tscrpt_reg_AsnC-like"/>
</dbReference>
<dbReference type="PANTHER" id="PTHR30154">
    <property type="entry name" value="LEUCINE-RESPONSIVE REGULATORY PROTEIN"/>
    <property type="match status" value="1"/>
</dbReference>
<organism evidence="6 7">
    <name type="scientific">Streptomyces antnestii</name>
    <dbReference type="NCBI Taxonomy" id="2494256"/>
    <lineage>
        <taxon>Bacteria</taxon>
        <taxon>Bacillati</taxon>
        <taxon>Actinomycetota</taxon>
        <taxon>Actinomycetes</taxon>
        <taxon>Kitasatosporales</taxon>
        <taxon>Streptomycetaceae</taxon>
        <taxon>Streptomyces</taxon>
    </lineage>
</organism>
<keyword evidence="3" id="KW-0804">Transcription</keyword>
<keyword evidence="2" id="KW-0238">DNA-binding</keyword>
<dbReference type="SMART" id="SM00344">
    <property type="entry name" value="HTH_ASNC"/>
    <property type="match status" value="2"/>
</dbReference>
<dbReference type="Gene3D" id="3.30.70.920">
    <property type="match status" value="1"/>
</dbReference>
<evidence type="ECO:0000256" key="4">
    <source>
        <dbReference type="SAM" id="MobiDB-lite"/>
    </source>
</evidence>
<dbReference type="OrthoDB" id="4050641at2"/>
<sequence>MPLNRMTTAMVASRPGPELTAPARPGRVPVPVPVMRVGTASPLDVLVAGTECGRYCAGRGADGPEYSWIRTYGVLVMRETVTASELDLALVNALQLRPRASWSELSPLLGVTAGTLARRWERLTGAGLAWVYAAPGREFSGNRCTAFVLVRCRPQERERLLAELTLLPEAVTVEVTAPGSADLLLDVLAPDLPSLSRFLTQGLERLPGIESVSALLATSLYVEGSRWRLRSLDPSQLTALGSQTAAQEPVSGLGLDPVDRALLGELVRDGRLGLAELAERTDTSPATVRRRLRRLTDSAVLTFRCDIADALAGHPVPVSLLGRVPARDIGAVHRTLAALPECRVVAAVTGPANVFATLWVHDLGDIQRRETALCARLPTLTVTDRIVGLHTVKRMGHLLDEEGRRIGVRPISPW</sequence>
<dbReference type="Gene3D" id="1.10.10.10">
    <property type="entry name" value="Winged helix-like DNA-binding domain superfamily/Winged helix DNA-binding domain"/>
    <property type="match status" value="2"/>
</dbReference>
<feature type="region of interest" description="Disordered" evidence="4">
    <location>
        <begin position="1"/>
        <end position="24"/>
    </location>
</feature>
<dbReference type="InterPro" id="IPR019887">
    <property type="entry name" value="Tscrpt_reg_AsnC/Lrp_C"/>
</dbReference>
<dbReference type="AlphaFoldDB" id="A0A3S2Z3N8"/>
<evidence type="ECO:0000259" key="5">
    <source>
        <dbReference type="PROSITE" id="PS50956"/>
    </source>
</evidence>
<dbReference type="Pfam" id="PF13404">
    <property type="entry name" value="HTH_AsnC-type"/>
    <property type="match status" value="2"/>
</dbReference>
<dbReference type="PANTHER" id="PTHR30154:SF34">
    <property type="entry name" value="TRANSCRIPTIONAL REGULATOR AZLB"/>
    <property type="match status" value="1"/>
</dbReference>